<evidence type="ECO:0008006" key="3">
    <source>
        <dbReference type="Google" id="ProtNLM"/>
    </source>
</evidence>
<dbReference type="Proteomes" id="UP001176961">
    <property type="component" value="Unassembled WGS sequence"/>
</dbReference>
<dbReference type="AlphaFoldDB" id="A0AA36HGP0"/>
<dbReference type="EMBL" id="CATQJL010000326">
    <property type="protein sequence ID" value="CAJ0610273.1"/>
    <property type="molecule type" value="Genomic_DNA"/>
</dbReference>
<comment type="caution">
    <text evidence="1">The sequence shown here is derived from an EMBL/GenBank/DDBJ whole genome shotgun (WGS) entry which is preliminary data.</text>
</comment>
<keyword evidence="2" id="KW-1185">Reference proteome</keyword>
<evidence type="ECO:0000313" key="1">
    <source>
        <dbReference type="EMBL" id="CAJ0610273.1"/>
    </source>
</evidence>
<accession>A0AA36HGP0</accession>
<organism evidence="1 2">
    <name type="scientific">Cylicocyclus nassatus</name>
    <name type="common">Nematode worm</name>
    <dbReference type="NCBI Taxonomy" id="53992"/>
    <lineage>
        <taxon>Eukaryota</taxon>
        <taxon>Metazoa</taxon>
        <taxon>Ecdysozoa</taxon>
        <taxon>Nematoda</taxon>
        <taxon>Chromadorea</taxon>
        <taxon>Rhabditida</taxon>
        <taxon>Rhabditina</taxon>
        <taxon>Rhabditomorpha</taxon>
        <taxon>Strongyloidea</taxon>
        <taxon>Strongylidae</taxon>
        <taxon>Cylicocyclus</taxon>
    </lineage>
</organism>
<gene>
    <name evidence="1" type="ORF">CYNAS_LOCUS22256</name>
</gene>
<sequence>MCTEFTPENIIECFVYNIKAILRKILQWGTVVTRFNKLTRSNGARKISGRRVARINHEGLDGSSENALTENWG</sequence>
<reference evidence="1" key="1">
    <citation type="submission" date="2023-07" db="EMBL/GenBank/DDBJ databases">
        <authorList>
            <consortium name="CYATHOMIX"/>
        </authorList>
    </citation>
    <scope>NUCLEOTIDE SEQUENCE</scope>
    <source>
        <strain evidence="1">N/A</strain>
    </source>
</reference>
<evidence type="ECO:0000313" key="2">
    <source>
        <dbReference type="Proteomes" id="UP001176961"/>
    </source>
</evidence>
<name>A0AA36HGP0_CYLNA</name>
<proteinExistence type="predicted"/>
<protein>
    <recommendedName>
        <fullName evidence="3">Transposase</fullName>
    </recommendedName>
</protein>